<feature type="domain" description="GapR-like DNA-binding" evidence="2">
    <location>
        <begin position="22"/>
        <end position="90"/>
    </location>
</feature>
<sequence length="93" mass="10806">MALPFKEDVDFRKHNQKAEEAAAEELKEFVRDVEALEVEIADIQRDKKDRFTMIKAKGYNVKALRRLLSDRKKDAAAEQGLKDAMEHYKSLLL</sequence>
<evidence type="ECO:0000256" key="1">
    <source>
        <dbReference type="SAM" id="Coils"/>
    </source>
</evidence>
<dbReference type="InterPro" id="IPR046367">
    <property type="entry name" value="GapR-like_DNA-bd"/>
</dbReference>
<reference evidence="3" key="1">
    <citation type="submission" date="2020-04" db="EMBL/GenBank/DDBJ databases">
        <authorList>
            <person name="Chiriac C."/>
            <person name="Salcher M."/>
            <person name="Ghai R."/>
            <person name="Kavagutti S V."/>
        </authorList>
    </citation>
    <scope>NUCLEOTIDE SEQUENCE</scope>
</reference>
<organism evidence="3">
    <name type="scientific">uncultured Caudovirales phage</name>
    <dbReference type="NCBI Taxonomy" id="2100421"/>
    <lineage>
        <taxon>Viruses</taxon>
        <taxon>Duplodnaviria</taxon>
        <taxon>Heunggongvirae</taxon>
        <taxon>Uroviricota</taxon>
        <taxon>Caudoviricetes</taxon>
        <taxon>Peduoviridae</taxon>
        <taxon>Maltschvirus</taxon>
        <taxon>Maltschvirus maltsch</taxon>
    </lineage>
</organism>
<accession>A0A6J5M3N4</accession>
<dbReference type="GO" id="GO:0003677">
    <property type="term" value="F:DNA binding"/>
    <property type="evidence" value="ECO:0007669"/>
    <property type="project" value="InterPro"/>
</dbReference>
<protein>
    <submittedName>
        <fullName evidence="3">Azospirillum phage Cd, Gp10</fullName>
    </submittedName>
</protein>
<proteinExistence type="predicted"/>
<dbReference type="Pfam" id="PF10073">
    <property type="entry name" value="GapR_DNA-bd"/>
    <property type="match status" value="1"/>
</dbReference>
<gene>
    <name evidence="3" type="ORF">UFOVP330_78</name>
</gene>
<keyword evidence="1" id="KW-0175">Coiled coil</keyword>
<evidence type="ECO:0000313" key="3">
    <source>
        <dbReference type="EMBL" id="CAB4138489.1"/>
    </source>
</evidence>
<name>A0A6J5M3N4_9CAUD</name>
<dbReference type="EMBL" id="LR796344">
    <property type="protein sequence ID" value="CAB4138489.1"/>
    <property type="molecule type" value="Genomic_DNA"/>
</dbReference>
<feature type="coiled-coil region" evidence="1">
    <location>
        <begin position="19"/>
        <end position="46"/>
    </location>
</feature>
<evidence type="ECO:0000259" key="2">
    <source>
        <dbReference type="Pfam" id="PF10073"/>
    </source>
</evidence>